<dbReference type="Pfam" id="PF00106">
    <property type="entry name" value="adh_short"/>
    <property type="match status" value="1"/>
</dbReference>
<dbReference type="GO" id="GO:0016491">
    <property type="term" value="F:oxidoreductase activity"/>
    <property type="evidence" value="ECO:0007669"/>
    <property type="project" value="UniProtKB-KW"/>
</dbReference>
<organism evidence="4 5">
    <name type="scientific">Oleomonas cavernae</name>
    <dbReference type="NCBI Taxonomy" id="2320859"/>
    <lineage>
        <taxon>Bacteria</taxon>
        <taxon>Pseudomonadati</taxon>
        <taxon>Pseudomonadota</taxon>
        <taxon>Alphaproteobacteria</taxon>
        <taxon>Acetobacterales</taxon>
        <taxon>Acetobacteraceae</taxon>
        <taxon>Oleomonas</taxon>
    </lineage>
</organism>
<evidence type="ECO:0000256" key="1">
    <source>
        <dbReference type="ARBA" id="ARBA00006484"/>
    </source>
</evidence>
<dbReference type="PANTHER" id="PTHR44196">
    <property type="entry name" value="DEHYDROGENASE/REDUCTASE SDR FAMILY MEMBER 7B"/>
    <property type="match status" value="1"/>
</dbReference>
<reference evidence="4 5" key="1">
    <citation type="submission" date="2018-09" db="EMBL/GenBank/DDBJ databases">
        <authorList>
            <person name="Zhu H."/>
        </authorList>
    </citation>
    <scope>NUCLEOTIDE SEQUENCE [LARGE SCALE GENOMIC DNA]</scope>
    <source>
        <strain evidence="4 5">K1W22B-8</strain>
    </source>
</reference>
<dbReference type="InterPro" id="IPR002347">
    <property type="entry name" value="SDR_fam"/>
</dbReference>
<accession>A0A418WC92</accession>
<evidence type="ECO:0000313" key="4">
    <source>
        <dbReference type="EMBL" id="RJF87651.1"/>
    </source>
</evidence>
<dbReference type="PRINTS" id="PR00081">
    <property type="entry name" value="GDHRDH"/>
</dbReference>
<proteinExistence type="inferred from homology"/>
<dbReference type="Gene3D" id="3.40.50.720">
    <property type="entry name" value="NAD(P)-binding Rossmann-like Domain"/>
    <property type="match status" value="1"/>
</dbReference>
<comment type="caution">
    <text evidence="4">The sequence shown here is derived from an EMBL/GenBank/DDBJ whole genome shotgun (WGS) entry which is preliminary data.</text>
</comment>
<dbReference type="PRINTS" id="PR00080">
    <property type="entry name" value="SDRFAMILY"/>
</dbReference>
<protein>
    <submittedName>
        <fullName evidence="4">SDR family oxidoreductase</fullName>
    </submittedName>
</protein>
<comment type="similarity">
    <text evidence="1 3">Belongs to the short-chain dehydrogenases/reductases (SDR) family.</text>
</comment>
<gene>
    <name evidence="4" type="ORF">D3874_11980</name>
</gene>
<name>A0A418WC92_9PROT</name>
<keyword evidence="5" id="KW-1185">Reference proteome</keyword>
<dbReference type="OrthoDB" id="9793825at2"/>
<dbReference type="InterPro" id="IPR036291">
    <property type="entry name" value="NAD(P)-bd_dom_sf"/>
</dbReference>
<dbReference type="AlphaFoldDB" id="A0A418WC92"/>
<dbReference type="InterPro" id="IPR020904">
    <property type="entry name" value="Sc_DH/Rdtase_CS"/>
</dbReference>
<evidence type="ECO:0000256" key="2">
    <source>
        <dbReference type="ARBA" id="ARBA00023002"/>
    </source>
</evidence>
<dbReference type="CDD" id="cd05233">
    <property type="entry name" value="SDR_c"/>
    <property type="match status" value="1"/>
</dbReference>
<evidence type="ECO:0000256" key="3">
    <source>
        <dbReference type="RuleBase" id="RU000363"/>
    </source>
</evidence>
<sequence length="272" mass="28803">MMPAGKVLITGGGGAIAGEMAQRLEARGHTLVLADIDRSRMEANAKALKTVPIMIDADLSTIEGIAALAAAIERDHADLDILVNNAGYIEPGDAHDLAPAVLDRHLAINLAAPMQLARAAARVMLPRRRGHILSIVSMGGIVAMRGSAAYAAAKFGLRGFQTSIRAELKPHGIGVSGVFPSGVDTPMLRYEATHGGSPLNFVGRVLTAAEVAQAAMRALDSGRLETYVPYGDSLTSRLVGAFPWLIERLLPVFEAKGEAGRRRFLAQRGLDR</sequence>
<dbReference type="Proteomes" id="UP000284605">
    <property type="component" value="Unassembled WGS sequence"/>
</dbReference>
<dbReference type="SUPFAM" id="SSF51735">
    <property type="entry name" value="NAD(P)-binding Rossmann-fold domains"/>
    <property type="match status" value="1"/>
</dbReference>
<dbReference type="PROSITE" id="PS00061">
    <property type="entry name" value="ADH_SHORT"/>
    <property type="match status" value="1"/>
</dbReference>
<keyword evidence="2" id="KW-0560">Oxidoreductase</keyword>
<evidence type="ECO:0000313" key="5">
    <source>
        <dbReference type="Proteomes" id="UP000284605"/>
    </source>
</evidence>
<dbReference type="PANTHER" id="PTHR44196:SF1">
    <property type="entry name" value="DEHYDROGENASE_REDUCTASE SDR FAMILY MEMBER 7B"/>
    <property type="match status" value="1"/>
</dbReference>
<dbReference type="GO" id="GO:0016020">
    <property type="term" value="C:membrane"/>
    <property type="evidence" value="ECO:0007669"/>
    <property type="project" value="TreeGrafter"/>
</dbReference>
<dbReference type="EMBL" id="QYUK01000011">
    <property type="protein sequence ID" value="RJF87651.1"/>
    <property type="molecule type" value="Genomic_DNA"/>
</dbReference>